<feature type="transmembrane region" description="Helical" evidence="7">
    <location>
        <begin position="12"/>
        <end position="37"/>
    </location>
</feature>
<keyword evidence="6 7" id="KW-0472">Membrane</keyword>
<evidence type="ECO:0000313" key="9">
    <source>
        <dbReference type="Proteomes" id="UP001324993"/>
    </source>
</evidence>
<comment type="similarity">
    <text evidence="2">Belongs to the DoxX family.</text>
</comment>
<feature type="transmembrane region" description="Helical" evidence="7">
    <location>
        <begin position="57"/>
        <end position="81"/>
    </location>
</feature>
<evidence type="ECO:0000256" key="7">
    <source>
        <dbReference type="SAM" id="Phobius"/>
    </source>
</evidence>
<keyword evidence="4 7" id="KW-0812">Transmembrane</keyword>
<evidence type="ECO:0000256" key="3">
    <source>
        <dbReference type="ARBA" id="ARBA00022475"/>
    </source>
</evidence>
<keyword evidence="3" id="KW-1003">Cell membrane</keyword>
<evidence type="ECO:0000256" key="1">
    <source>
        <dbReference type="ARBA" id="ARBA00004651"/>
    </source>
</evidence>
<feature type="transmembrane region" description="Helical" evidence="7">
    <location>
        <begin position="131"/>
        <end position="151"/>
    </location>
</feature>
<feature type="transmembrane region" description="Helical" evidence="7">
    <location>
        <begin position="93"/>
        <end position="111"/>
    </location>
</feature>
<evidence type="ECO:0000256" key="4">
    <source>
        <dbReference type="ARBA" id="ARBA00022692"/>
    </source>
</evidence>
<dbReference type="Proteomes" id="UP001324993">
    <property type="component" value="Chromosome"/>
</dbReference>
<dbReference type="PANTHER" id="PTHR33452">
    <property type="entry name" value="OXIDOREDUCTASE CATD-RELATED"/>
    <property type="match status" value="1"/>
</dbReference>
<sequence>MKNEKNSTKLSLIRSLLATTAAVHTLPLRISLAVVMWPHGAQKLFGWFGGYGLSGTMAFFTESLGIPAPIALGVILVEFFAPLMLLLGLGTRVASAALAAVMLGAMVMVQWPHGFFMNWSGTQAGEGIQFTLLFIGAAIALVGSGGGLYSLDRYVVDRLSPSFGKGKG</sequence>
<dbReference type="InterPro" id="IPR032808">
    <property type="entry name" value="DoxX"/>
</dbReference>
<dbReference type="RefSeq" id="WP_319834340.1">
    <property type="nucleotide sequence ID" value="NZ_CP138858.1"/>
</dbReference>
<dbReference type="InterPro" id="IPR051907">
    <property type="entry name" value="DoxX-like_oxidoreductase"/>
</dbReference>
<evidence type="ECO:0000313" key="8">
    <source>
        <dbReference type="EMBL" id="WPJ97498.1"/>
    </source>
</evidence>
<evidence type="ECO:0000256" key="2">
    <source>
        <dbReference type="ARBA" id="ARBA00006679"/>
    </source>
</evidence>
<protein>
    <submittedName>
        <fullName evidence="8">DoxX family protein</fullName>
    </submittedName>
</protein>
<accession>A0ABZ0RQS1</accession>
<proteinExistence type="inferred from homology"/>
<comment type="subcellular location">
    <subcellularLocation>
        <location evidence="1">Cell membrane</location>
        <topology evidence="1">Multi-pass membrane protein</topology>
    </subcellularLocation>
</comment>
<keyword evidence="9" id="KW-1185">Reference proteome</keyword>
<keyword evidence="5 7" id="KW-1133">Transmembrane helix</keyword>
<reference evidence="8 9" key="1">
    <citation type="submission" date="2023-11" db="EMBL/GenBank/DDBJ databases">
        <title>Coraliomargarita sp. nov., isolated from marine algae.</title>
        <authorList>
            <person name="Lee J.K."/>
            <person name="Baek J.H."/>
            <person name="Kim J.M."/>
            <person name="Choi D.G."/>
            <person name="Jeon C.O."/>
        </authorList>
    </citation>
    <scope>NUCLEOTIDE SEQUENCE [LARGE SCALE GENOMIC DNA]</scope>
    <source>
        <strain evidence="8 9">J2-16</strain>
    </source>
</reference>
<gene>
    <name evidence="8" type="ORF">SH580_07215</name>
</gene>
<dbReference type="EMBL" id="CP138858">
    <property type="protein sequence ID" value="WPJ97498.1"/>
    <property type="molecule type" value="Genomic_DNA"/>
</dbReference>
<dbReference type="Pfam" id="PF07681">
    <property type="entry name" value="DoxX"/>
    <property type="match status" value="1"/>
</dbReference>
<name>A0ABZ0RQS1_9BACT</name>
<organism evidence="8 9">
    <name type="scientific">Coraliomargarita algicola</name>
    <dbReference type="NCBI Taxonomy" id="3092156"/>
    <lineage>
        <taxon>Bacteria</taxon>
        <taxon>Pseudomonadati</taxon>
        <taxon>Verrucomicrobiota</taxon>
        <taxon>Opitutia</taxon>
        <taxon>Puniceicoccales</taxon>
        <taxon>Coraliomargaritaceae</taxon>
        <taxon>Coraliomargarita</taxon>
    </lineage>
</organism>
<dbReference type="PANTHER" id="PTHR33452:SF1">
    <property type="entry name" value="INNER MEMBRANE PROTEIN YPHA-RELATED"/>
    <property type="match status" value="1"/>
</dbReference>
<evidence type="ECO:0000256" key="5">
    <source>
        <dbReference type="ARBA" id="ARBA00022989"/>
    </source>
</evidence>
<evidence type="ECO:0000256" key="6">
    <source>
        <dbReference type="ARBA" id="ARBA00023136"/>
    </source>
</evidence>